<dbReference type="NCBIfam" id="NF003592">
    <property type="entry name" value="PRK05254.1-5"/>
    <property type="match status" value="1"/>
</dbReference>
<sequence>MNSQVSPLGELATDWAEVLAPHEELIARLLTEAYSPGQHTLPKRDNVLRAFKTPLNDVRVVIVGQDPYPTPGDAVGLSFSVAPGSKIPRSLGNIYKELYSDLGIEPAPHGDLSHWADQGVLLLNRVLTVPAGDAGGHRRRGWETVTHTAIEALAAREKPLVAILWGADAIKLEPLLDSHHVITSAHPSPLSARRGFFDSRPFSRANEFLTRTGQDPIDWELPDPNNMPPQPEPNLLF</sequence>
<keyword evidence="5 8" id="KW-0227">DNA damage</keyword>
<dbReference type="NCBIfam" id="TIGR00628">
    <property type="entry name" value="ung"/>
    <property type="match status" value="1"/>
</dbReference>
<evidence type="ECO:0000256" key="1">
    <source>
        <dbReference type="ARBA" id="ARBA00001400"/>
    </source>
</evidence>
<gene>
    <name evidence="8" type="primary">ung</name>
    <name evidence="13" type="ORF">ACFSYH_14760</name>
</gene>
<dbReference type="InterPro" id="IPR005122">
    <property type="entry name" value="Uracil-DNA_glycosylase-like"/>
</dbReference>
<evidence type="ECO:0000256" key="8">
    <source>
        <dbReference type="HAMAP-Rule" id="MF_00148"/>
    </source>
</evidence>
<dbReference type="GO" id="GO:0004844">
    <property type="term" value="F:uracil DNA N-glycosylase activity"/>
    <property type="evidence" value="ECO:0007669"/>
    <property type="project" value="UniProtKB-EC"/>
</dbReference>
<comment type="subcellular location">
    <subcellularLocation>
        <location evidence="8">Cytoplasm</location>
    </subcellularLocation>
</comment>
<dbReference type="CDD" id="cd10027">
    <property type="entry name" value="UDG-F1-like"/>
    <property type="match status" value="1"/>
</dbReference>
<dbReference type="Pfam" id="PF03167">
    <property type="entry name" value="UDG"/>
    <property type="match status" value="1"/>
</dbReference>
<evidence type="ECO:0000256" key="7">
    <source>
        <dbReference type="ARBA" id="ARBA00023204"/>
    </source>
</evidence>
<accession>A0ABW5XH51</accession>
<dbReference type="SMART" id="SM00986">
    <property type="entry name" value="UDG"/>
    <property type="match status" value="1"/>
</dbReference>
<dbReference type="SUPFAM" id="SSF52141">
    <property type="entry name" value="Uracil-DNA glycosylase-like"/>
    <property type="match status" value="1"/>
</dbReference>
<name>A0ABW5XH51_9MICO</name>
<dbReference type="RefSeq" id="WP_377468249.1">
    <property type="nucleotide sequence ID" value="NZ_JBHUOP010000011.1"/>
</dbReference>
<dbReference type="HAMAP" id="MF_00148">
    <property type="entry name" value="UDG"/>
    <property type="match status" value="1"/>
</dbReference>
<comment type="similarity">
    <text evidence="3 8 10">Belongs to the uracil-DNA glycosylase (UDG) superfamily. UNG family.</text>
</comment>
<feature type="active site" description="Proton acceptor" evidence="8 9">
    <location>
        <position position="66"/>
    </location>
</feature>
<evidence type="ECO:0000256" key="2">
    <source>
        <dbReference type="ARBA" id="ARBA00002631"/>
    </source>
</evidence>
<evidence type="ECO:0000259" key="12">
    <source>
        <dbReference type="SMART" id="SM00986"/>
    </source>
</evidence>
<dbReference type="NCBIfam" id="NF003588">
    <property type="entry name" value="PRK05254.1-1"/>
    <property type="match status" value="1"/>
</dbReference>
<evidence type="ECO:0000313" key="14">
    <source>
        <dbReference type="Proteomes" id="UP001597391"/>
    </source>
</evidence>
<keyword evidence="14" id="KW-1185">Reference proteome</keyword>
<evidence type="ECO:0000256" key="4">
    <source>
        <dbReference type="ARBA" id="ARBA00012030"/>
    </source>
</evidence>
<evidence type="ECO:0000313" key="13">
    <source>
        <dbReference type="EMBL" id="MFD2841820.1"/>
    </source>
</evidence>
<feature type="domain" description="Uracil-DNA glycosylase-like" evidence="12">
    <location>
        <begin position="51"/>
        <end position="209"/>
    </location>
</feature>
<dbReference type="SMART" id="SM00987">
    <property type="entry name" value="UreE_C"/>
    <property type="match status" value="1"/>
</dbReference>
<dbReference type="Proteomes" id="UP001597391">
    <property type="component" value="Unassembled WGS sequence"/>
</dbReference>
<proteinExistence type="inferred from homology"/>
<evidence type="ECO:0000256" key="11">
    <source>
        <dbReference type="SAM" id="MobiDB-lite"/>
    </source>
</evidence>
<comment type="caution">
    <text evidence="13">The sequence shown here is derived from an EMBL/GenBank/DDBJ whole genome shotgun (WGS) entry which is preliminary data.</text>
</comment>
<dbReference type="NCBIfam" id="NF003589">
    <property type="entry name" value="PRK05254.1-2"/>
    <property type="match status" value="1"/>
</dbReference>
<feature type="region of interest" description="Disordered" evidence="11">
    <location>
        <begin position="213"/>
        <end position="237"/>
    </location>
</feature>
<keyword evidence="7 8" id="KW-0234">DNA repair</keyword>
<reference evidence="14" key="1">
    <citation type="journal article" date="2019" name="Int. J. Syst. Evol. Microbiol.">
        <title>The Global Catalogue of Microorganisms (GCM) 10K type strain sequencing project: providing services to taxonomists for standard genome sequencing and annotation.</title>
        <authorList>
            <consortium name="The Broad Institute Genomics Platform"/>
            <consortium name="The Broad Institute Genome Sequencing Center for Infectious Disease"/>
            <person name="Wu L."/>
            <person name="Ma J."/>
        </authorList>
    </citation>
    <scope>NUCLEOTIDE SEQUENCE [LARGE SCALE GENOMIC DNA]</scope>
    <source>
        <strain evidence="14">KCTC 33576</strain>
    </source>
</reference>
<dbReference type="InterPro" id="IPR018085">
    <property type="entry name" value="Ura-DNA_Glyclase_AS"/>
</dbReference>
<dbReference type="EC" id="3.2.2.27" evidence="4 8"/>
<comment type="catalytic activity">
    <reaction evidence="1 8 10">
        <text>Hydrolyzes single-stranded DNA or mismatched double-stranded DNA and polynucleotides, releasing free uracil.</text>
        <dbReference type="EC" id="3.2.2.27"/>
    </reaction>
</comment>
<dbReference type="PROSITE" id="PS00130">
    <property type="entry name" value="U_DNA_GLYCOSYLASE"/>
    <property type="match status" value="1"/>
</dbReference>
<dbReference type="InterPro" id="IPR002043">
    <property type="entry name" value="UDG_fam1"/>
</dbReference>
<comment type="function">
    <text evidence="2 8 10">Excises uracil residues from the DNA which can arise as a result of misincorporation of dUMP residues by DNA polymerase or due to deamination of cytosine.</text>
</comment>
<keyword evidence="8" id="KW-0963">Cytoplasm</keyword>
<evidence type="ECO:0000256" key="9">
    <source>
        <dbReference type="PROSITE-ProRule" id="PRU10072"/>
    </source>
</evidence>
<dbReference type="InterPro" id="IPR036895">
    <property type="entry name" value="Uracil-DNA_glycosylase-like_sf"/>
</dbReference>
<evidence type="ECO:0000256" key="10">
    <source>
        <dbReference type="RuleBase" id="RU003780"/>
    </source>
</evidence>
<evidence type="ECO:0000256" key="3">
    <source>
        <dbReference type="ARBA" id="ARBA00008184"/>
    </source>
</evidence>
<evidence type="ECO:0000256" key="5">
    <source>
        <dbReference type="ARBA" id="ARBA00022763"/>
    </source>
</evidence>
<dbReference type="Gene3D" id="3.40.470.10">
    <property type="entry name" value="Uracil-DNA glycosylase-like domain"/>
    <property type="match status" value="1"/>
</dbReference>
<feature type="compositionally biased region" description="Pro residues" evidence="11">
    <location>
        <begin position="225"/>
        <end position="237"/>
    </location>
</feature>
<dbReference type="EMBL" id="JBHUOP010000011">
    <property type="protein sequence ID" value="MFD2841820.1"/>
    <property type="molecule type" value="Genomic_DNA"/>
</dbReference>
<dbReference type="PANTHER" id="PTHR11264">
    <property type="entry name" value="URACIL-DNA GLYCOSYLASE"/>
    <property type="match status" value="1"/>
</dbReference>
<protein>
    <recommendedName>
        <fullName evidence="4 8">Uracil-DNA glycosylase</fullName>
        <shortName evidence="8">UDG</shortName>
        <ecNumber evidence="4 8">3.2.2.27</ecNumber>
    </recommendedName>
</protein>
<evidence type="ECO:0000256" key="6">
    <source>
        <dbReference type="ARBA" id="ARBA00022801"/>
    </source>
</evidence>
<organism evidence="13 14">
    <name type="scientific">Populibacterium corticicola</name>
    <dbReference type="NCBI Taxonomy" id="1812826"/>
    <lineage>
        <taxon>Bacteria</taxon>
        <taxon>Bacillati</taxon>
        <taxon>Actinomycetota</taxon>
        <taxon>Actinomycetes</taxon>
        <taxon>Micrococcales</taxon>
        <taxon>Jonesiaceae</taxon>
        <taxon>Populibacterium</taxon>
    </lineage>
</organism>
<dbReference type="PANTHER" id="PTHR11264:SF0">
    <property type="entry name" value="URACIL-DNA GLYCOSYLASE"/>
    <property type="match status" value="1"/>
</dbReference>
<keyword evidence="13" id="KW-0326">Glycosidase</keyword>
<keyword evidence="6 8" id="KW-0378">Hydrolase</keyword>